<feature type="compositionally biased region" description="Low complexity" evidence="2">
    <location>
        <begin position="21"/>
        <end position="33"/>
    </location>
</feature>
<evidence type="ECO:0000313" key="5">
    <source>
        <dbReference type="Proteomes" id="UP000688137"/>
    </source>
</evidence>
<organism evidence="4 5">
    <name type="scientific">Paramecium primaurelia</name>
    <dbReference type="NCBI Taxonomy" id="5886"/>
    <lineage>
        <taxon>Eukaryota</taxon>
        <taxon>Sar</taxon>
        <taxon>Alveolata</taxon>
        <taxon>Ciliophora</taxon>
        <taxon>Intramacronucleata</taxon>
        <taxon>Oligohymenophorea</taxon>
        <taxon>Peniculida</taxon>
        <taxon>Parameciidae</taxon>
        <taxon>Paramecium</taxon>
    </lineage>
</organism>
<dbReference type="Pfam" id="PF18201">
    <property type="entry name" value="PIH1_CS"/>
    <property type="match status" value="1"/>
</dbReference>
<dbReference type="PANTHER" id="PTHR21083:SF0">
    <property type="entry name" value="DYNEIN AXONEMAL ASSEMBLY FACTOR 6"/>
    <property type="match status" value="1"/>
</dbReference>
<dbReference type="Proteomes" id="UP000688137">
    <property type="component" value="Unassembled WGS sequence"/>
</dbReference>
<dbReference type="EMBL" id="CAJJDM010000022">
    <property type="protein sequence ID" value="CAD8056038.1"/>
    <property type="molecule type" value="Genomic_DNA"/>
</dbReference>
<proteinExistence type="inferred from homology"/>
<reference evidence="4" key="1">
    <citation type="submission" date="2021-01" db="EMBL/GenBank/DDBJ databases">
        <authorList>
            <consortium name="Genoscope - CEA"/>
            <person name="William W."/>
        </authorList>
    </citation>
    <scope>NUCLEOTIDE SEQUENCE</scope>
</reference>
<dbReference type="InterPro" id="IPR041442">
    <property type="entry name" value="PIH1D1/2/3_CS-like"/>
</dbReference>
<dbReference type="GO" id="GO:0005737">
    <property type="term" value="C:cytoplasm"/>
    <property type="evidence" value="ECO:0007669"/>
    <property type="project" value="TreeGrafter"/>
</dbReference>
<dbReference type="GO" id="GO:0070286">
    <property type="term" value="P:axonemal dynein complex assembly"/>
    <property type="evidence" value="ECO:0007669"/>
    <property type="project" value="InterPro"/>
</dbReference>
<feature type="compositionally biased region" description="Basic and acidic residues" evidence="2">
    <location>
        <begin position="61"/>
        <end position="82"/>
    </location>
</feature>
<dbReference type="OMA" id="WDIDEIQ"/>
<comment type="caution">
    <text evidence="4">The sequence shown here is derived from an EMBL/GenBank/DDBJ whole genome shotgun (WGS) entry which is preliminary data.</text>
</comment>
<dbReference type="GO" id="GO:0051087">
    <property type="term" value="F:protein-folding chaperone binding"/>
    <property type="evidence" value="ECO:0007669"/>
    <property type="project" value="InterPro"/>
</dbReference>
<evidence type="ECO:0000256" key="2">
    <source>
        <dbReference type="SAM" id="MobiDB-lite"/>
    </source>
</evidence>
<dbReference type="InterPro" id="IPR026697">
    <property type="entry name" value="DNAAF6"/>
</dbReference>
<keyword evidence="5" id="KW-1185">Reference proteome</keyword>
<evidence type="ECO:0000256" key="1">
    <source>
        <dbReference type="ARBA" id="ARBA00008511"/>
    </source>
</evidence>
<protein>
    <recommendedName>
        <fullName evidence="3">PIH1D1/2/3 CS-like domain-containing protein</fullName>
    </recommendedName>
</protein>
<name>A0A8S1KLH9_PARPR</name>
<feature type="domain" description="PIH1D1/2/3 CS-like" evidence="3">
    <location>
        <begin position="131"/>
        <end position="201"/>
    </location>
</feature>
<sequence length="206" mass="23456">MNISDIQALAQLIQTEEEESSFSNINNNPNKGSIFAPSDIGSNGQKKEVAKPYAQIQVKLGQKDQEQKVEQQQDKPKKKVADKNDIWDIEEIQVQNRPKLDNRQRPDVDVLYKQIVGTEDVFGGWSGIDPSSTKCQGLLVKIKLPDTKLSEINLEVMKQQIIMSSTQYYLDFILPYPVNEKMGKAKFVSDKSVLEIELPIIREELY</sequence>
<dbReference type="GO" id="GO:0045505">
    <property type="term" value="F:dynein intermediate chain binding"/>
    <property type="evidence" value="ECO:0007669"/>
    <property type="project" value="TreeGrafter"/>
</dbReference>
<feature type="region of interest" description="Disordered" evidence="2">
    <location>
        <begin position="17"/>
        <end position="48"/>
    </location>
</feature>
<evidence type="ECO:0000259" key="3">
    <source>
        <dbReference type="Pfam" id="PF18201"/>
    </source>
</evidence>
<comment type="similarity">
    <text evidence="1">Belongs to the PIH1 family.</text>
</comment>
<gene>
    <name evidence="4" type="ORF">PPRIM_AZ9-3.1.T0240110</name>
</gene>
<evidence type="ECO:0000313" key="4">
    <source>
        <dbReference type="EMBL" id="CAD8056038.1"/>
    </source>
</evidence>
<feature type="region of interest" description="Disordered" evidence="2">
    <location>
        <begin position="60"/>
        <end position="82"/>
    </location>
</feature>
<dbReference type="PANTHER" id="PTHR21083">
    <property type="entry name" value="TWISTER"/>
    <property type="match status" value="1"/>
</dbReference>
<dbReference type="AlphaFoldDB" id="A0A8S1KLH9"/>
<accession>A0A8S1KLH9</accession>